<reference evidence="3 4" key="1">
    <citation type="submission" date="2020-07" db="EMBL/GenBank/DDBJ databases">
        <title>Sequencing the genomes of 1000 actinobacteria strains.</title>
        <authorList>
            <person name="Klenk H.-P."/>
        </authorList>
    </citation>
    <scope>NUCLEOTIDE SEQUENCE [LARGE SCALE GENOMIC DNA]</scope>
    <source>
        <strain evidence="3 4">DSM 45772</strain>
    </source>
</reference>
<sequence length="93" mass="9312">MTFRKPLAALGLAGAALPLLAGVAQADESQSPLQAVTAVSAIGSDLFAQSADASNLQGNRPQGADGTESTVPPADYRYVEGPAGGLVKDGPFE</sequence>
<name>A0A7Y9DTN2_9PSEU</name>
<accession>A0A7Y9DTN2</accession>
<organism evidence="3 4">
    <name type="scientific">Actinomycetospora corticicola</name>
    <dbReference type="NCBI Taxonomy" id="663602"/>
    <lineage>
        <taxon>Bacteria</taxon>
        <taxon>Bacillati</taxon>
        <taxon>Actinomycetota</taxon>
        <taxon>Actinomycetes</taxon>
        <taxon>Pseudonocardiales</taxon>
        <taxon>Pseudonocardiaceae</taxon>
        <taxon>Actinomycetospora</taxon>
    </lineage>
</organism>
<evidence type="ECO:0000313" key="4">
    <source>
        <dbReference type="Proteomes" id="UP000535890"/>
    </source>
</evidence>
<feature type="signal peptide" evidence="2">
    <location>
        <begin position="1"/>
        <end position="26"/>
    </location>
</feature>
<dbReference type="RefSeq" id="WP_179792867.1">
    <property type="nucleotide sequence ID" value="NZ_BAABHP010000033.1"/>
</dbReference>
<evidence type="ECO:0000256" key="1">
    <source>
        <dbReference type="SAM" id="MobiDB-lite"/>
    </source>
</evidence>
<protein>
    <submittedName>
        <fullName evidence="3">Uncharacterized protein</fullName>
    </submittedName>
</protein>
<evidence type="ECO:0000256" key="2">
    <source>
        <dbReference type="SAM" id="SignalP"/>
    </source>
</evidence>
<proteinExistence type="predicted"/>
<keyword evidence="4" id="KW-1185">Reference proteome</keyword>
<feature type="chain" id="PRO_5031342055" evidence="2">
    <location>
        <begin position="27"/>
        <end position="93"/>
    </location>
</feature>
<feature type="region of interest" description="Disordered" evidence="1">
    <location>
        <begin position="52"/>
        <end position="93"/>
    </location>
</feature>
<keyword evidence="2" id="KW-0732">Signal</keyword>
<gene>
    <name evidence="3" type="ORF">BJ983_001069</name>
</gene>
<dbReference type="EMBL" id="JACCBN010000001">
    <property type="protein sequence ID" value="NYD34967.1"/>
    <property type="molecule type" value="Genomic_DNA"/>
</dbReference>
<dbReference type="AlphaFoldDB" id="A0A7Y9DTN2"/>
<dbReference type="Proteomes" id="UP000535890">
    <property type="component" value="Unassembled WGS sequence"/>
</dbReference>
<comment type="caution">
    <text evidence="3">The sequence shown here is derived from an EMBL/GenBank/DDBJ whole genome shotgun (WGS) entry which is preliminary data.</text>
</comment>
<evidence type="ECO:0000313" key="3">
    <source>
        <dbReference type="EMBL" id="NYD34967.1"/>
    </source>
</evidence>